<name>A0ABR0UD40_REHGL</name>
<evidence type="ECO:0000313" key="4">
    <source>
        <dbReference type="EMBL" id="KAK6120437.1"/>
    </source>
</evidence>
<evidence type="ECO:0000259" key="3">
    <source>
        <dbReference type="SMART" id="SM00474"/>
    </source>
</evidence>
<keyword evidence="1" id="KW-0540">Nuclease</keyword>
<dbReference type="Pfam" id="PF01612">
    <property type="entry name" value="DNA_pol_A_exo1"/>
    <property type="match status" value="1"/>
</dbReference>
<dbReference type="InterPro" id="IPR036397">
    <property type="entry name" value="RNaseH_sf"/>
</dbReference>
<dbReference type="Proteomes" id="UP001318860">
    <property type="component" value="Unassembled WGS sequence"/>
</dbReference>
<protein>
    <recommendedName>
        <fullName evidence="3">3'-5' exonuclease domain-containing protein</fullName>
    </recommendedName>
</protein>
<reference evidence="5" key="2">
    <citation type="submission" date="2024-01" db="EMBL/GenBank/DDBJ databases">
        <authorList>
            <person name="Ma L."/>
        </authorList>
    </citation>
    <scope>NUCLEOTIDE SEQUENCE</scope>
    <source>
        <strain evidence="5">DH-2019</strain>
        <tissue evidence="5">Leaves</tissue>
    </source>
</reference>
<evidence type="ECO:0000256" key="2">
    <source>
        <dbReference type="ARBA" id="ARBA00022801"/>
    </source>
</evidence>
<dbReference type="SMART" id="SM00474">
    <property type="entry name" value="35EXOc"/>
    <property type="match status" value="1"/>
</dbReference>
<dbReference type="EMBL" id="JABTTQ020003081">
    <property type="protein sequence ID" value="KAK6120437.1"/>
    <property type="molecule type" value="Genomic_DNA"/>
</dbReference>
<dbReference type="SUPFAM" id="SSF53098">
    <property type="entry name" value="Ribonuclease H-like"/>
    <property type="match status" value="1"/>
</dbReference>
<evidence type="ECO:0000313" key="5">
    <source>
        <dbReference type="EMBL" id="KAK6120444.1"/>
    </source>
</evidence>
<dbReference type="PANTHER" id="PTHR13620">
    <property type="entry name" value="3-5 EXONUCLEASE"/>
    <property type="match status" value="1"/>
</dbReference>
<keyword evidence="2" id="KW-0378">Hydrolase</keyword>
<dbReference type="Gene3D" id="3.30.420.10">
    <property type="entry name" value="Ribonuclease H-like superfamily/Ribonuclease H"/>
    <property type="match status" value="1"/>
</dbReference>
<comment type="caution">
    <text evidence="5">The sequence shown here is derived from an EMBL/GenBank/DDBJ whole genome shotgun (WGS) entry which is preliminary data.</text>
</comment>
<reference evidence="5 6" key="1">
    <citation type="journal article" date="2021" name="Comput. Struct. Biotechnol. J.">
        <title>De novo genome assembly of the potent medicinal plant Rehmannia glutinosa using nanopore technology.</title>
        <authorList>
            <person name="Ma L."/>
            <person name="Dong C."/>
            <person name="Song C."/>
            <person name="Wang X."/>
            <person name="Zheng X."/>
            <person name="Niu Y."/>
            <person name="Chen S."/>
            <person name="Feng W."/>
        </authorList>
    </citation>
    <scope>NUCLEOTIDE SEQUENCE [LARGE SCALE GENOMIC DNA]</scope>
    <source>
        <strain evidence="5">DH-2019</strain>
    </source>
</reference>
<feature type="domain" description="3'-5' exonuclease" evidence="3">
    <location>
        <begin position="39"/>
        <end position="210"/>
    </location>
</feature>
<organism evidence="5 6">
    <name type="scientific">Rehmannia glutinosa</name>
    <name type="common">Chinese foxglove</name>
    <dbReference type="NCBI Taxonomy" id="99300"/>
    <lineage>
        <taxon>Eukaryota</taxon>
        <taxon>Viridiplantae</taxon>
        <taxon>Streptophyta</taxon>
        <taxon>Embryophyta</taxon>
        <taxon>Tracheophyta</taxon>
        <taxon>Spermatophyta</taxon>
        <taxon>Magnoliopsida</taxon>
        <taxon>eudicotyledons</taxon>
        <taxon>Gunneridae</taxon>
        <taxon>Pentapetalae</taxon>
        <taxon>asterids</taxon>
        <taxon>lamiids</taxon>
        <taxon>Lamiales</taxon>
        <taxon>Orobanchaceae</taxon>
        <taxon>Rehmannieae</taxon>
        <taxon>Rehmannia</taxon>
    </lineage>
</organism>
<dbReference type="EMBL" id="JABTTQ020003080">
    <property type="protein sequence ID" value="KAK6120444.1"/>
    <property type="molecule type" value="Genomic_DNA"/>
</dbReference>
<sequence>MAIDIEYFDCPSDTHKTYRVSFFDDTIYALVTNDPDTVTEWISDIESFHRCRLRHLIVGLDCEWRPNYSRHHQNPVATLQLCVGRRCLIYQLIHSDGEIPESLVQFLSDEDYTFVGVNIAGDLEKLERDYGFGGDANAVDLRRLAADEYDRWDLKNAGLKKLARIVLERDVEKPQAVTMSRWDYRWLTAEQVQYACVDAFMCFEIGRRLNASD</sequence>
<dbReference type="InterPro" id="IPR012337">
    <property type="entry name" value="RNaseH-like_sf"/>
</dbReference>
<dbReference type="PANTHER" id="PTHR13620:SF105">
    <property type="entry name" value="OS01G0737700 PROTEIN"/>
    <property type="match status" value="1"/>
</dbReference>
<dbReference type="InterPro" id="IPR051132">
    <property type="entry name" value="3-5_Exonuclease_domain"/>
</dbReference>
<evidence type="ECO:0000256" key="1">
    <source>
        <dbReference type="ARBA" id="ARBA00022722"/>
    </source>
</evidence>
<dbReference type="InterPro" id="IPR002562">
    <property type="entry name" value="3'-5'_exonuclease_dom"/>
</dbReference>
<evidence type="ECO:0000313" key="6">
    <source>
        <dbReference type="Proteomes" id="UP001318860"/>
    </source>
</evidence>
<gene>
    <name evidence="5" type="ORF">DH2020_045813</name>
    <name evidence="4" type="ORF">DH2020_045815</name>
</gene>
<proteinExistence type="predicted"/>
<keyword evidence="6" id="KW-1185">Reference proteome</keyword>
<accession>A0ABR0UD40</accession>
<dbReference type="CDD" id="cd06141">
    <property type="entry name" value="WRN_exo"/>
    <property type="match status" value="1"/>
</dbReference>